<reference evidence="4" key="1">
    <citation type="journal article" date="2015" name="Nature">
        <title>Complex archaea that bridge the gap between prokaryotes and eukaryotes.</title>
        <authorList>
            <person name="Spang A."/>
            <person name="Saw J.H."/>
            <person name="Jorgensen S.L."/>
            <person name="Zaremba-Niedzwiedzka K."/>
            <person name="Martijn J."/>
            <person name="Lind A.E."/>
            <person name="van Eijk R."/>
            <person name="Schleper C."/>
            <person name="Guy L."/>
            <person name="Ettema T.J."/>
        </authorList>
    </citation>
    <scope>NUCLEOTIDE SEQUENCE</scope>
</reference>
<dbReference type="InterPro" id="IPR055398">
    <property type="entry name" value="Rossmann-like_BshC"/>
</dbReference>
<evidence type="ECO:0000259" key="2">
    <source>
        <dbReference type="Pfam" id="PF10079"/>
    </source>
</evidence>
<dbReference type="Pfam" id="PF24850">
    <property type="entry name" value="CC_BshC"/>
    <property type="match status" value="1"/>
</dbReference>
<proteinExistence type="inferred from homology"/>
<name>A0A0F9QNB7_9ZZZZ</name>
<dbReference type="AlphaFoldDB" id="A0A0F9QNB7"/>
<evidence type="ECO:0008006" key="5">
    <source>
        <dbReference type="Google" id="ProtNLM"/>
    </source>
</evidence>
<feature type="non-terminal residue" evidence="4">
    <location>
        <position position="1"/>
    </location>
</feature>
<evidence type="ECO:0000256" key="1">
    <source>
        <dbReference type="ARBA" id="ARBA00022598"/>
    </source>
</evidence>
<dbReference type="HAMAP" id="MF_01867">
    <property type="entry name" value="BshC"/>
    <property type="match status" value="1"/>
</dbReference>
<dbReference type="InterPro" id="IPR055399">
    <property type="entry name" value="CC_BshC"/>
</dbReference>
<dbReference type="Pfam" id="PF10079">
    <property type="entry name" value="Rossmann-like_BshC"/>
    <property type="match status" value="1"/>
</dbReference>
<evidence type="ECO:0000259" key="3">
    <source>
        <dbReference type="Pfam" id="PF24850"/>
    </source>
</evidence>
<keyword evidence="1" id="KW-0436">Ligase</keyword>
<dbReference type="PIRSF" id="PIRSF012535">
    <property type="entry name" value="UCP012535"/>
    <property type="match status" value="1"/>
</dbReference>
<comment type="caution">
    <text evidence="4">The sequence shown here is derived from an EMBL/GenBank/DDBJ whole genome shotgun (WGS) entry which is preliminary data.</text>
</comment>
<gene>
    <name evidence="4" type="ORF">LCGC14_1073660</name>
</gene>
<dbReference type="InterPro" id="IPR011199">
    <property type="entry name" value="Bacillithiol_biosynth_BshC"/>
</dbReference>
<organism evidence="4">
    <name type="scientific">marine sediment metagenome</name>
    <dbReference type="NCBI Taxonomy" id="412755"/>
    <lineage>
        <taxon>unclassified sequences</taxon>
        <taxon>metagenomes</taxon>
        <taxon>ecological metagenomes</taxon>
    </lineage>
</organism>
<dbReference type="NCBIfam" id="TIGR03998">
    <property type="entry name" value="thiol_BshC"/>
    <property type="match status" value="1"/>
</dbReference>
<dbReference type="GO" id="GO:0016874">
    <property type="term" value="F:ligase activity"/>
    <property type="evidence" value="ECO:0007669"/>
    <property type="project" value="UniProtKB-KW"/>
</dbReference>
<protein>
    <recommendedName>
        <fullName evidence="5">Cysteine ligase BshC</fullName>
    </recommendedName>
</protein>
<feature type="domain" description="Bacillithiol biosynthesis BshC C-terminal coiled-coil" evidence="3">
    <location>
        <begin position="382"/>
        <end position="539"/>
    </location>
</feature>
<dbReference type="EMBL" id="LAZR01004644">
    <property type="protein sequence ID" value="KKN06788.1"/>
    <property type="molecule type" value="Genomic_DNA"/>
</dbReference>
<evidence type="ECO:0000313" key="4">
    <source>
        <dbReference type="EMBL" id="KKN06788.1"/>
    </source>
</evidence>
<sequence length="539" mass="61588">MVIPTNKLPNISSLAYDYFYEYDKVSEFFTGNFRDQTIYSQQAEKVRSRDLPREQLAALLKEQNLSYGCGAQTVGNIKKFIQDEACAVVTGQQVGLFSGPLYTILKALTAIKLAESLNQNSHGCFVPVFWLASNDHDFAEINHITLLDKENRIENIKYQGHSASLKTPVSKIVLSAEISNCIQQLKDLTYDSEFKPEILSQLGTAYQAGRSFVEAFAQWMTRLFKSYGLIFIDAAHPGLKDLGKDVFYTEIAQNSPSTQCALETSRKLTQKNYSTQVQLHEGILNLFLAEDERSSIQFKNDDYSIKGRPQTLKKDELLQLLEKQPHKFSPNVLLRPLYQDTLLPTVAYVGGLSEVAYFAQMKEVYERFNLPMPIIYPRKSLTLIEKKVDKALKTYSLKVQDIWQSADAKINEIAKEKIPQSLDKAFQTTASHLDKDMTDIKQETLAFEPTLEKSVDLTIGKIHHQISLLEKKILKASKKQNTIITQRIHLAKNSLYPNQHLQERVFNITPFLIKYGFGLMERLYQAVDIKHHDHQLFKL</sequence>
<feature type="domain" description="Bacillithiol biosynthesis BshC N-terminal Rossmann-like" evidence="2">
    <location>
        <begin position="7"/>
        <end position="378"/>
    </location>
</feature>
<accession>A0A0F9QNB7</accession>